<keyword evidence="1" id="KW-0472">Membrane</keyword>
<feature type="transmembrane region" description="Helical" evidence="1">
    <location>
        <begin position="15"/>
        <end position="33"/>
    </location>
</feature>
<evidence type="ECO:0000313" key="3">
    <source>
        <dbReference type="Proteomes" id="UP000775213"/>
    </source>
</evidence>
<dbReference type="AlphaFoldDB" id="A0AAV7G928"/>
<comment type="caution">
    <text evidence="2">The sequence shown here is derived from an EMBL/GenBank/DDBJ whole genome shotgun (WGS) entry which is preliminary data.</text>
</comment>
<keyword evidence="3" id="KW-1185">Reference proteome</keyword>
<keyword evidence="1" id="KW-1133">Transmembrane helix</keyword>
<proteinExistence type="predicted"/>
<evidence type="ECO:0000256" key="1">
    <source>
        <dbReference type="SAM" id="Phobius"/>
    </source>
</evidence>
<dbReference type="Proteomes" id="UP000775213">
    <property type="component" value="Unassembled WGS sequence"/>
</dbReference>
<evidence type="ECO:0000313" key="2">
    <source>
        <dbReference type="EMBL" id="KAH0452721.1"/>
    </source>
</evidence>
<sequence>MEEALVMKKFIPDEALHVAMIAMIFKILTRILIMENYIYLCRHSLWFCRKCINYINSFSCIMFMSFGEKILQNVYSMISRKKIHFEIII</sequence>
<gene>
    <name evidence="2" type="ORF">IEQ34_020020</name>
</gene>
<dbReference type="EMBL" id="JAGFBR010000017">
    <property type="protein sequence ID" value="KAH0452721.1"/>
    <property type="molecule type" value="Genomic_DNA"/>
</dbReference>
<reference evidence="2 3" key="1">
    <citation type="journal article" date="2021" name="Hortic Res">
        <title>Chromosome-scale assembly of the Dendrobium chrysotoxum genome enhances the understanding of orchid evolution.</title>
        <authorList>
            <person name="Zhang Y."/>
            <person name="Zhang G.Q."/>
            <person name="Zhang D."/>
            <person name="Liu X.D."/>
            <person name="Xu X.Y."/>
            <person name="Sun W.H."/>
            <person name="Yu X."/>
            <person name="Zhu X."/>
            <person name="Wang Z.W."/>
            <person name="Zhao X."/>
            <person name="Zhong W.Y."/>
            <person name="Chen H."/>
            <person name="Yin W.L."/>
            <person name="Huang T."/>
            <person name="Niu S.C."/>
            <person name="Liu Z.J."/>
        </authorList>
    </citation>
    <scope>NUCLEOTIDE SEQUENCE [LARGE SCALE GENOMIC DNA]</scope>
    <source>
        <strain evidence="2">Lindl</strain>
    </source>
</reference>
<accession>A0AAV7G928</accession>
<name>A0AAV7G928_DENCH</name>
<organism evidence="2 3">
    <name type="scientific">Dendrobium chrysotoxum</name>
    <name type="common">Orchid</name>
    <dbReference type="NCBI Taxonomy" id="161865"/>
    <lineage>
        <taxon>Eukaryota</taxon>
        <taxon>Viridiplantae</taxon>
        <taxon>Streptophyta</taxon>
        <taxon>Embryophyta</taxon>
        <taxon>Tracheophyta</taxon>
        <taxon>Spermatophyta</taxon>
        <taxon>Magnoliopsida</taxon>
        <taxon>Liliopsida</taxon>
        <taxon>Asparagales</taxon>
        <taxon>Orchidaceae</taxon>
        <taxon>Epidendroideae</taxon>
        <taxon>Malaxideae</taxon>
        <taxon>Dendrobiinae</taxon>
        <taxon>Dendrobium</taxon>
    </lineage>
</organism>
<protein>
    <submittedName>
        <fullName evidence="2">Uncharacterized protein</fullName>
    </submittedName>
</protein>
<keyword evidence="1" id="KW-0812">Transmembrane</keyword>